<keyword evidence="2" id="KW-1185">Reference proteome</keyword>
<dbReference type="AlphaFoldDB" id="A0A9Y2KZS7"/>
<reference evidence="1 2" key="1">
    <citation type="submission" date="2023-06" db="EMBL/GenBank/DDBJ databases">
        <title>Parasedimentitalea psychrophila sp. nov., a psychrophilic bacterium isolated from deep-sea sediment.</title>
        <authorList>
            <person name="Li A."/>
        </authorList>
    </citation>
    <scope>NUCLEOTIDE SEQUENCE [LARGE SCALE GENOMIC DNA]</scope>
    <source>
        <strain evidence="1 2">QS115</strain>
    </source>
</reference>
<proteinExistence type="predicted"/>
<dbReference type="Proteomes" id="UP001238334">
    <property type="component" value="Chromosome"/>
</dbReference>
<dbReference type="KEGG" id="ppso:QPJ95_21550"/>
<evidence type="ECO:0000313" key="1">
    <source>
        <dbReference type="EMBL" id="WIY25041.1"/>
    </source>
</evidence>
<evidence type="ECO:0000313" key="2">
    <source>
        <dbReference type="Proteomes" id="UP001238334"/>
    </source>
</evidence>
<sequence length="135" mass="15230">MTAPDRTHPRPTAQVEPYFEVLGLDDTLRFIEEFGGTEIYIARNPRTRSSVVALLGFDKANALTSISHRLQPRVPLAKKWRARAYKSQGLVTVEIARKLGVTDVAVRNWLRAGDIQEPARCERLPLLPLPLFPDL</sequence>
<protein>
    <submittedName>
        <fullName evidence="1">Helix-turn-helix domain-containing protein</fullName>
    </submittedName>
</protein>
<dbReference type="EMBL" id="CP127247">
    <property type="protein sequence ID" value="WIY25041.1"/>
    <property type="molecule type" value="Genomic_DNA"/>
</dbReference>
<name>A0A9Y2KZS7_9RHOB</name>
<gene>
    <name evidence="1" type="ORF">QPJ95_21550</name>
</gene>
<dbReference type="RefSeq" id="WP_270919922.1">
    <property type="nucleotide sequence ID" value="NZ_CP127247.1"/>
</dbReference>
<organism evidence="1 2">
    <name type="scientific">Parasedimentitalea psychrophila</name>
    <dbReference type="NCBI Taxonomy" id="2997337"/>
    <lineage>
        <taxon>Bacteria</taxon>
        <taxon>Pseudomonadati</taxon>
        <taxon>Pseudomonadota</taxon>
        <taxon>Alphaproteobacteria</taxon>
        <taxon>Rhodobacterales</taxon>
        <taxon>Paracoccaceae</taxon>
        <taxon>Parasedimentitalea</taxon>
    </lineage>
</organism>
<accession>A0A9Y2KZS7</accession>